<feature type="domain" description="Dickkopf N-terminal cysteine-rich" evidence="3">
    <location>
        <begin position="137"/>
        <end position="185"/>
    </location>
</feature>
<sequence length="373" mass="39922">MKFIYGLLALAASIVTANAQFCSIGLCLKEGDNCSPKNYNFTNNNVVDFNCEWGTFCPTSSQIFTPVCTKYSGPGETCGTPFTDCMSPYQCRTVNTLSTCAIGGYLGFGEDCNTDYQCGSGLYCVEGACSLKPNVICNYDGECPFGQWCNGTSLLNTPVQCQSVYASGSKCTRDGQCSYDNYCGYKDGDNNFMYCQPSFNKKLGDACSPHGSSFVDLESSYRYECSASLTCLGGTCQNPTMTVPTGDCMDAATQSCPSTYGSDCQCTSTSQIQTGKCTPTIVELNANCQTSVQSLVQCAIDHECPSIESITLGPDSCIMKHCKSELCESNCLQQPTDTCGDQPLYAVCNLPSSSSVVLPSFVLLIVAIIALLF</sequence>
<accession>A0AAN7TTX2</accession>
<dbReference type="PANTHER" id="PTHR33459:SF7">
    <property type="entry name" value="DD-GDCA PROTEIN"/>
    <property type="match status" value="1"/>
</dbReference>
<keyword evidence="1" id="KW-1133">Transmembrane helix</keyword>
<dbReference type="InterPro" id="IPR006796">
    <property type="entry name" value="Dickkopf_N"/>
</dbReference>
<reference evidence="4 5" key="1">
    <citation type="submission" date="2023-11" db="EMBL/GenBank/DDBJ databases">
        <title>Dfirmibasis_genome.</title>
        <authorList>
            <person name="Edelbroek B."/>
            <person name="Kjellin J."/>
            <person name="Jerlstrom-Hultqvist J."/>
            <person name="Soderbom F."/>
        </authorList>
    </citation>
    <scope>NUCLEOTIDE SEQUENCE [LARGE SCALE GENOMIC DNA]</scope>
    <source>
        <strain evidence="4 5">TNS-C-14</strain>
    </source>
</reference>
<keyword evidence="2" id="KW-0732">Signal</keyword>
<name>A0AAN7TTX2_9MYCE</name>
<dbReference type="InterPro" id="IPR052326">
    <property type="entry name" value="Diff-Dev_Assoc_Protein"/>
</dbReference>
<evidence type="ECO:0000256" key="2">
    <source>
        <dbReference type="SAM" id="SignalP"/>
    </source>
</evidence>
<gene>
    <name evidence="4" type="ORF">RB653_007010</name>
</gene>
<organism evidence="4 5">
    <name type="scientific">Dictyostelium firmibasis</name>
    <dbReference type="NCBI Taxonomy" id="79012"/>
    <lineage>
        <taxon>Eukaryota</taxon>
        <taxon>Amoebozoa</taxon>
        <taxon>Evosea</taxon>
        <taxon>Eumycetozoa</taxon>
        <taxon>Dictyostelia</taxon>
        <taxon>Dictyosteliales</taxon>
        <taxon>Dictyosteliaceae</taxon>
        <taxon>Dictyostelium</taxon>
    </lineage>
</organism>
<keyword evidence="1" id="KW-0472">Membrane</keyword>
<feature type="signal peptide" evidence="2">
    <location>
        <begin position="1"/>
        <end position="19"/>
    </location>
</feature>
<dbReference type="Pfam" id="PF04706">
    <property type="entry name" value="Dickkopf_N"/>
    <property type="match status" value="1"/>
</dbReference>
<evidence type="ECO:0000313" key="5">
    <source>
        <dbReference type="Proteomes" id="UP001344447"/>
    </source>
</evidence>
<comment type="caution">
    <text evidence="4">The sequence shown here is derived from an EMBL/GenBank/DDBJ whole genome shotgun (WGS) entry which is preliminary data.</text>
</comment>
<keyword evidence="5" id="KW-1185">Reference proteome</keyword>
<dbReference type="GO" id="GO:0030178">
    <property type="term" value="P:negative regulation of Wnt signaling pathway"/>
    <property type="evidence" value="ECO:0007669"/>
    <property type="project" value="InterPro"/>
</dbReference>
<evidence type="ECO:0000256" key="1">
    <source>
        <dbReference type="SAM" id="Phobius"/>
    </source>
</evidence>
<feature type="transmembrane region" description="Helical" evidence="1">
    <location>
        <begin position="356"/>
        <end position="372"/>
    </location>
</feature>
<dbReference type="GO" id="GO:0005576">
    <property type="term" value="C:extracellular region"/>
    <property type="evidence" value="ECO:0007669"/>
    <property type="project" value="InterPro"/>
</dbReference>
<protein>
    <recommendedName>
        <fullName evidence="3">Dickkopf N-terminal cysteine-rich domain-containing protein</fullName>
    </recommendedName>
</protein>
<feature type="chain" id="PRO_5042964772" description="Dickkopf N-terminal cysteine-rich domain-containing protein" evidence="2">
    <location>
        <begin position="20"/>
        <end position="373"/>
    </location>
</feature>
<dbReference type="AlphaFoldDB" id="A0AAN7TTX2"/>
<dbReference type="EMBL" id="JAVFKY010000005">
    <property type="protein sequence ID" value="KAK5575876.1"/>
    <property type="molecule type" value="Genomic_DNA"/>
</dbReference>
<keyword evidence="1" id="KW-0812">Transmembrane</keyword>
<evidence type="ECO:0000313" key="4">
    <source>
        <dbReference type="EMBL" id="KAK5575876.1"/>
    </source>
</evidence>
<proteinExistence type="predicted"/>
<evidence type="ECO:0000259" key="3">
    <source>
        <dbReference type="Pfam" id="PF04706"/>
    </source>
</evidence>
<dbReference type="Proteomes" id="UP001344447">
    <property type="component" value="Unassembled WGS sequence"/>
</dbReference>
<dbReference type="PANTHER" id="PTHR33459">
    <property type="entry name" value="DD-GDCA PROTEIN"/>
    <property type="match status" value="1"/>
</dbReference>